<dbReference type="CDD" id="cd08500">
    <property type="entry name" value="PBP2_NikA_DppA_OppA_like_4"/>
    <property type="match status" value="1"/>
</dbReference>
<dbReference type="EMBL" id="WPCU01000005">
    <property type="protein sequence ID" value="MVA75585.1"/>
    <property type="molecule type" value="Genomic_DNA"/>
</dbReference>
<dbReference type="GO" id="GO:0015833">
    <property type="term" value="P:peptide transport"/>
    <property type="evidence" value="ECO:0007669"/>
    <property type="project" value="TreeGrafter"/>
</dbReference>
<feature type="chain" id="PRO_5038604428" evidence="2">
    <location>
        <begin position="24"/>
        <end position="662"/>
    </location>
</feature>
<dbReference type="InterPro" id="IPR000914">
    <property type="entry name" value="SBP_5_dom"/>
</dbReference>
<dbReference type="PROSITE" id="PS51257">
    <property type="entry name" value="PROKAR_LIPOPROTEIN"/>
    <property type="match status" value="1"/>
</dbReference>
<dbReference type="PANTHER" id="PTHR30290">
    <property type="entry name" value="PERIPLASMIC BINDING COMPONENT OF ABC TRANSPORTER"/>
    <property type="match status" value="1"/>
</dbReference>
<evidence type="ECO:0000256" key="2">
    <source>
        <dbReference type="SAM" id="SignalP"/>
    </source>
</evidence>
<sequence>MTAPWSRRTLLLTAGVASLGLGSAGLSSCSFLSTEPVSQDGQGAGGPQPKGKEAPALAEQVRAGQLPPLEERLPRTPMVVEPVEGMGRYGGTWRSAMITQEDVTWLDSTVGYEPLVRWARSWTNSAGTEEILPNICESYAELEGGSVFEFTLREGMRWSDGEPVTVEDYRFAFEDCNASAAFHPFGIYSMWTNPSDGSPATFEQVDERTIRYVFDGPKPGWLHEQCRNRVMVLPRHHLAQFHVDHNPDVDQLVAAEGLNDWIELLQLKSTNWTSAELPTLHAWRLVEAIGDGNAVTFERNPYYWKTDPEGSQLPYIDDLRVDVLLDVEVELLKIVNGEIDMQMTHFATLRNLPVVADNRESGDYRMIDVGAAGTNALGIAFNQTYGEEHLAELHRNKDFRIGLSHAIDRQRIIDSVYAGQTRPWQLAPTEGHPLYDEEMGTQYTEHSVELANRHLDAAGLTERDAEGFRTYRGERLRVTALVNSSVPDQVDGLELVKQDWAEVGVELQVSRVAETLFWERVEANQSPCSISTGGDFEMRPTMGSNHYWVPSNPRGSSMWGHSWATWWRSEGEDGETPPDEIRRSLDLFDQALTTYDAEASTELSRQILQIAKEQFAWIGVCTRPQTYGIAKNDLGNVPQSMPGEGVYTAPGPSHPEQYYFEE</sequence>
<evidence type="ECO:0000313" key="4">
    <source>
        <dbReference type="EMBL" id="MVA75585.1"/>
    </source>
</evidence>
<proteinExistence type="predicted"/>
<reference evidence="4 5" key="1">
    <citation type="submission" date="2019-12" db="EMBL/GenBank/DDBJ databases">
        <title>Auraticoccus cholistani sp. nov., an actinomycete isolated from soil of Cholistan desert.</title>
        <authorList>
            <person name="Cheema M.T."/>
        </authorList>
    </citation>
    <scope>NUCLEOTIDE SEQUENCE [LARGE SCALE GENOMIC DNA]</scope>
    <source>
        <strain evidence="4 5">F435</strain>
    </source>
</reference>
<keyword evidence="5" id="KW-1185">Reference proteome</keyword>
<feature type="domain" description="Solute-binding protein family 5" evidence="3">
    <location>
        <begin position="131"/>
        <end position="545"/>
    </location>
</feature>
<name>A0A6A9UV19_9ACTN</name>
<dbReference type="GO" id="GO:1904680">
    <property type="term" value="F:peptide transmembrane transporter activity"/>
    <property type="evidence" value="ECO:0007669"/>
    <property type="project" value="TreeGrafter"/>
</dbReference>
<organism evidence="4 5">
    <name type="scientific">Auraticoccus cholistanensis</name>
    <dbReference type="NCBI Taxonomy" id="2656650"/>
    <lineage>
        <taxon>Bacteria</taxon>
        <taxon>Bacillati</taxon>
        <taxon>Actinomycetota</taxon>
        <taxon>Actinomycetes</taxon>
        <taxon>Propionibacteriales</taxon>
        <taxon>Propionibacteriaceae</taxon>
        <taxon>Auraticoccus</taxon>
    </lineage>
</organism>
<dbReference type="Pfam" id="PF00496">
    <property type="entry name" value="SBP_bac_5"/>
    <property type="match status" value="1"/>
</dbReference>
<dbReference type="Gene3D" id="3.10.105.10">
    <property type="entry name" value="Dipeptide-binding Protein, Domain 3"/>
    <property type="match status" value="1"/>
</dbReference>
<dbReference type="Proteomes" id="UP000435304">
    <property type="component" value="Unassembled WGS sequence"/>
</dbReference>
<evidence type="ECO:0000313" key="5">
    <source>
        <dbReference type="Proteomes" id="UP000435304"/>
    </source>
</evidence>
<dbReference type="SUPFAM" id="SSF53850">
    <property type="entry name" value="Periplasmic binding protein-like II"/>
    <property type="match status" value="1"/>
</dbReference>
<dbReference type="AlphaFoldDB" id="A0A6A9UV19"/>
<gene>
    <name evidence="4" type="ORF">GC722_06035</name>
</gene>
<dbReference type="PANTHER" id="PTHR30290:SF62">
    <property type="entry name" value="OLIGOPEPTIDE ABC TRANSPORTER, PERIPLASMIC OLIGOPEPTIDE-BINDING PROTEIN"/>
    <property type="match status" value="1"/>
</dbReference>
<protein>
    <submittedName>
        <fullName evidence="4">ABC transporter substrate-binding protein</fullName>
    </submittedName>
</protein>
<comment type="caution">
    <text evidence="4">The sequence shown here is derived from an EMBL/GenBank/DDBJ whole genome shotgun (WGS) entry which is preliminary data.</text>
</comment>
<dbReference type="InterPro" id="IPR039424">
    <property type="entry name" value="SBP_5"/>
</dbReference>
<dbReference type="RefSeq" id="WP_156609054.1">
    <property type="nucleotide sequence ID" value="NZ_WPCU01000005.1"/>
</dbReference>
<dbReference type="Gene3D" id="3.40.190.10">
    <property type="entry name" value="Periplasmic binding protein-like II"/>
    <property type="match status" value="1"/>
</dbReference>
<evidence type="ECO:0000256" key="1">
    <source>
        <dbReference type="SAM" id="MobiDB-lite"/>
    </source>
</evidence>
<feature type="signal peptide" evidence="2">
    <location>
        <begin position="1"/>
        <end position="23"/>
    </location>
</feature>
<evidence type="ECO:0000259" key="3">
    <source>
        <dbReference type="Pfam" id="PF00496"/>
    </source>
</evidence>
<accession>A0A6A9UV19</accession>
<keyword evidence="2" id="KW-0732">Signal</keyword>
<feature type="region of interest" description="Disordered" evidence="1">
    <location>
        <begin position="36"/>
        <end position="56"/>
    </location>
</feature>